<name>A0A0K2JI50_SPIKU</name>
<dbReference type="InterPro" id="IPR006379">
    <property type="entry name" value="HAD-SF_hydro_IIB"/>
</dbReference>
<evidence type="ECO:0000313" key="2">
    <source>
        <dbReference type="Proteomes" id="UP000062963"/>
    </source>
</evidence>
<dbReference type="InterPro" id="IPR036412">
    <property type="entry name" value="HAD-like_sf"/>
</dbReference>
<dbReference type="GO" id="GO:0016791">
    <property type="term" value="F:phosphatase activity"/>
    <property type="evidence" value="ECO:0007669"/>
    <property type="project" value="TreeGrafter"/>
</dbReference>
<evidence type="ECO:0000313" key="1">
    <source>
        <dbReference type="EMBL" id="ALA98255.1"/>
    </source>
</evidence>
<reference evidence="1 2" key="1">
    <citation type="journal article" date="2015" name="Genome Announc.">
        <title>Complete Genome Sequence of Spiroplasma kunkelii Strain CR2-3x, Causal Agent of Corn Stunt Disease in Zea mays L.</title>
        <authorList>
            <person name="Davis R.E."/>
            <person name="Shao J."/>
            <person name="Dally E.L."/>
            <person name="Zhao Y."/>
            <person name="Gasparich G.E."/>
            <person name="Gaynor B.J."/>
            <person name="Athey J.C."/>
            <person name="Harrison N.A."/>
            <person name="Donofrio N."/>
        </authorList>
    </citation>
    <scope>NUCLEOTIDE SEQUENCE [LARGE SCALE GENOMIC DNA]</scope>
    <source>
        <strain evidence="1 2">CR2-3x</strain>
    </source>
</reference>
<dbReference type="STRING" id="273035.SKUN_001388"/>
<dbReference type="InterPro" id="IPR000150">
    <property type="entry name" value="Cof"/>
</dbReference>
<dbReference type="NCBIfam" id="TIGR00099">
    <property type="entry name" value="Cof-subfamily"/>
    <property type="match status" value="1"/>
</dbReference>
<keyword evidence="1" id="KW-0378">Hydrolase</keyword>
<dbReference type="NCBIfam" id="TIGR01484">
    <property type="entry name" value="HAD-SF-IIB"/>
    <property type="match status" value="1"/>
</dbReference>
<dbReference type="Gene3D" id="3.30.1240.10">
    <property type="match status" value="1"/>
</dbReference>
<dbReference type="RefSeq" id="WP_053391318.1">
    <property type="nucleotide sequence ID" value="NZ_CP010899.1"/>
</dbReference>
<dbReference type="GO" id="GO:0000287">
    <property type="term" value="F:magnesium ion binding"/>
    <property type="evidence" value="ECO:0007669"/>
    <property type="project" value="TreeGrafter"/>
</dbReference>
<protein>
    <submittedName>
        <fullName evidence="1">Hydrolase</fullName>
    </submittedName>
</protein>
<dbReference type="PATRIC" id="fig|273035.7.peg.1709"/>
<dbReference type="Pfam" id="PF08282">
    <property type="entry name" value="Hydrolase_3"/>
    <property type="match status" value="1"/>
</dbReference>
<dbReference type="OrthoDB" id="9781413at2"/>
<dbReference type="Proteomes" id="UP000062963">
    <property type="component" value="Chromosome"/>
</dbReference>
<dbReference type="GO" id="GO:0005829">
    <property type="term" value="C:cytosol"/>
    <property type="evidence" value="ECO:0007669"/>
    <property type="project" value="TreeGrafter"/>
</dbReference>
<dbReference type="AlphaFoldDB" id="A0A0K2JI50"/>
<dbReference type="PANTHER" id="PTHR10000">
    <property type="entry name" value="PHOSPHOSERINE PHOSPHATASE"/>
    <property type="match status" value="1"/>
</dbReference>
<dbReference type="InterPro" id="IPR023214">
    <property type="entry name" value="HAD_sf"/>
</dbReference>
<dbReference type="KEGG" id="skn:SKUN_001388"/>
<dbReference type="SUPFAM" id="SSF56784">
    <property type="entry name" value="HAD-like"/>
    <property type="match status" value="1"/>
</dbReference>
<organism evidence="1 2">
    <name type="scientific">Spiroplasma kunkelii CR2-3x</name>
    <dbReference type="NCBI Taxonomy" id="273035"/>
    <lineage>
        <taxon>Bacteria</taxon>
        <taxon>Bacillati</taxon>
        <taxon>Mycoplasmatota</taxon>
        <taxon>Mollicutes</taxon>
        <taxon>Entomoplasmatales</taxon>
        <taxon>Spiroplasmataceae</taxon>
        <taxon>Spiroplasma</taxon>
    </lineage>
</organism>
<accession>A0A0K2JI50</accession>
<keyword evidence="2" id="KW-1185">Reference proteome</keyword>
<dbReference type="EMBL" id="CP010899">
    <property type="protein sequence ID" value="ALA98255.1"/>
    <property type="molecule type" value="Genomic_DNA"/>
</dbReference>
<dbReference type="PANTHER" id="PTHR10000:SF23">
    <property type="entry name" value="5-AMINO-6-(5-PHOSPHO-D-RIBITYLAMINO)URACIL PHOSPHATASE YITU"/>
    <property type="match status" value="1"/>
</dbReference>
<dbReference type="Gene3D" id="3.40.50.1000">
    <property type="entry name" value="HAD superfamily/HAD-like"/>
    <property type="match status" value="1"/>
</dbReference>
<dbReference type="CDD" id="cd07516">
    <property type="entry name" value="HAD_Pase"/>
    <property type="match status" value="1"/>
</dbReference>
<proteinExistence type="predicted"/>
<gene>
    <name evidence="1" type="ORF">SKUN_001388</name>
</gene>
<sequence>MKLQHLNKKRLILIDLDGTTLMNDGKTIHTKTQDVIKEAVKVGHKVCITTGRPHRASIRFYRELGLDTLLTNFDGGHIHDPLKREFKRLVFPISYDVIMSIINHPDVKNIVANVLIEHYDKAICWKKDEAIENYFHLDDVADDEYFIANPYIAWKGPASNMALYLNNANEKDQILRIFENFKNSVQVNIGHYSSGQVQIMINITNKLVSKGFAANILAQYYNVDIRDVIAFGDEMNDLELLQNVGYGIAMKNGNDNLKTNARGITHLTNDEGGVGDYLQKLLKGENV</sequence>